<name>S7TT39_DESML</name>
<evidence type="ECO:0000256" key="2">
    <source>
        <dbReference type="SAM" id="SignalP"/>
    </source>
</evidence>
<keyword evidence="1" id="KW-1133">Transmembrane helix</keyword>
<protein>
    <recommendedName>
        <fullName evidence="5">Cobalt ABC transporter permease</fullName>
    </recommendedName>
</protein>
<dbReference type="EMBL" id="ATHJ01000087">
    <property type="protein sequence ID" value="EPR39895.1"/>
    <property type="molecule type" value="Genomic_DNA"/>
</dbReference>
<feature type="signal peptide" evidence="2">
    <location>
        <begin position="1"/>
        <end position="33"/>
    </location>
</feature>
<sequence>MKGCGSAPFRVKKLVMIAAVCACLAFPPPAALGETPGTDTASPDLTALLTEQNAALSRELRGIRREIAALRADLDKPGFQEVFGGIGYILGLFGAAAFAASRRRDRKSISDTTPHRD</sequence>
<evidence type="ECO:0000256" key="1">
    <source>
        <dbReference type="SAM" id="Phobius"/>
    </source>
</evidence>
<feature type="chain" id="PRO_5011625655" description="Cobalt ABC transporter permease" evidence="2">
    <location>
        <begin position="34"/>
        <end position="117"/>
    </location>
</feature>
<evidence type="ECO:0000313" key="4">
    <source>
        <dbReference type="Proteomes" id="UP000014977"/>
    </source>
</evidence>
<evidence type="ECO:0000313" key="3">
    <source>
        <dbReference type="EMBL" id="EPR39895.1"/>
    </source>
</evidence>
<organism evidence="3 4">
    <name type="scientific">Desulfococcus multivorans DSM 2059</name>
    <dbReference type="NCBI Taxonomy" id="1121405"/>
    <lineage>
        <taxon>Bacteria</taxon>
        <taxon>Pseudomonadati</taxon>
        <taxon>Thermodesulfobacteriota</taxon>
        <taxon>Desulfobacteria</taxon>
        <taxon>Desulfobacterales</taxon>
        <taxon>Desulfococcaceae</taxon>
        <taxon>Desulfococcus</taxon>
    </lineage>
</organism>
<keyword evidence="1" id="KW-0472">Membrane</keyword>
<reference evidence="3 4" key="1">
    <citation type="journal article" date="2013" name="Genome Announc.">
        <title>Draft genome sequences for three mercury-methylating, sulfate-reducing bacteria.</title>
        <authorList>
            <person name="Brown S.D."/>
            <person name="Hurt R.A.Jr."/>
            <person name="Gilmour C.C."/>
            <person name="Elias D.A."/>
        </authorList>
    </citation>
    <scope>NUCLEOTIDE SEQUENCE [LARGE SCALE GENOMIC DNA]</scope>
    <source>
        <strain evidence="3 4">DSM 2059</strain>
    </source>
</reference>
<gene>
    <name evidence="3" type="ORF">dsmv_2468</name>
</gene>
<keyword evidence="2" id="KW-0732">Signal</keyword>
<dbReference type="OrthoDB" id="9795418at2"/>
<accession>S7TT39</accession>
<dbReference type="STRING" id="897.B2D07_01775"/>
<comment type="caution">
    <text evidence="3">The sequence shown here is derived from an EMBL/GenBank/DDBJ whole genome shotgun (WGS) entry which is preliminary data.</text>
</comment>
<proteinExistence type="predicted"/>
<keyword evidence="1" id="KW-0812">Transmembrane</keyword>
<keyword evidence="4" id="KW-1185">Reference proteome</keyword>
<dbReference type="RefSeq" id="WP_020877225.1">
    <property type="nucleotide sequence ID" value="NZ_ATHJ01000087.1"/>
</dbReference>
<evidence type="ECO:0008006" key="5">
    <source>
        <dbReference type="Google" id="ProtNLM"/>
    </source>
</evidence>
<dbReference type="AlphaFoldDB" id="S7TT39"/>
<dbReference type="Proteomes" id="UP000014977">
    <property type="component" value="Unassembled WGS sequence"/>
</dbReference>
<feature type="transmembrane region" description="Helical" evidence="1">
    <location>
        <begin position="82"/>
        <end position="100"/>
    </location>
</feature>